<dbReference type="PROSITE" id="PS50297">
    <property type="entry name" value="ANK_REP_REGION"/>
    <property type="match status" value="1"/>
</dbReference>
<evidence type="ECO:0008006" key="6">
    <source>
        <dbReference type="Google" id="ProtNLM"/>
    </source>
</evidence>
<keyword evidence="2 3" id="KW-0040">ANK repeat</keyword>
<dbReference type="SMART" id="SM00248">
    <property type="entry name" value="ANK"/>
    <property type="match status" value="4"/>
</dbReference>
<reference evidence="4" key="2">
    <citation type="submission" date="2020-10" db="EMBL/GenBank/DDBJ databases">
        <authorList>
            <person name="Peck L.D."/>
            <person name="Nowell R.W."/>
            <person name="Flood J."/>
            <person name="Ryan M.J."/>
            <person name="Barraclough T.G."/>
        </authorList>
    </citation>
    <scope>NUCLEOTIDE SEQUENCE</scope>
    <source>
        <strain evidence="4">IMI 127659i</strain>
    </source>
</reference>
<keyword evidence="5" id="KW-1185">Reference proteome</keyword>
<reference evidence="4" key="1">
    <citation type="journal article" date="2020" name="bioRxiv">
        <title>Historical genomics reveals the evolutionary mechanisms behind multiple outbreaks of the host-specific coffee wilt pathogen Fusarium xylarioides.</title>
        <authorList>
            <person name="Peck D."/>
            <person name="Nowell R.W."/>
            <person name="Flood J."/>
            <person name="Ryan M.J."/>
            <person name="Barraclough T.G."/>
        </authorList>
    </citation>
    <scope>NUCLEOTIDE SEQUENCE</scope>
    <source>
        <strain evidence="4">IMI 127659i</strain>
    </source>
</reference>
<dbReference type="Proteomes" id="UP000750502">
    <property type="component" value="Unassembled WGS sequence"/>
</dbReference>
<dbReference type="OrthoDB" id="2883672at2759"/>
<evidence type="ECO:0000313" key="4">
    <source>
        <dbReference type="EMBL" id="KAG5772929.1"/>
    </source>
</evidence>
<accession>A0A9P7I8C5</accession>
<feature type="repeat" description="ANK" evidence="3">
    <location>
        <begin position="82"/>
        <end position="114"/>
    </location>
</feature>
<dbReference type="AlphaFoldDB" id="A0A9P7I8C5"/>
<name>A0A9P7I8C5_9HYPO</name>
<dbReference type="SUPFAM" id="SSF48403">
    <property type="entry name" value="Ankyrin repeat"/>
    <property type="match status" value="1"/>
</dbReference>
<sequence length="233" mass="25804">MRWLWQYRKNERAQCLNDWDPGKEGSEDLIARLVEAGANANQYFSRYGPSITPPYAASKNGHLVIMRQFLDAVVAVDGRTRYLGTPLLAAVSKGQVEGVTLLLDAGADLEAQSEEVKYPASVVALDRGYPEAVAASKRYQDVAEKLLDADADPAKGGGHCSLCFVAAAARKHVGVVKIFIDRGRVQKDRPRRRRTVCEMIEPEVDSSSDVTESEDDKFDEFCETLEMLDCMVE</sequence>
<dbReference type="EMBL" id="JADFTT010000017">
    <property type="protein sequence ID" value="KAG5772929.1"/>
    <property type="molecule type" value="Genomic_DNA"/>
</dbReference>
<evidence type="ECO:0000256" key="1">
    <source>
        <dbReference type="ARBA" id="ARBA00022737"/>
    </source>
</evidence>
<gene>
    <name evidence="4" type="ORF">H9Q72_001108</name>
</gene>
<dbReference type="PANTHER" id="PTHR24171:SF9">
    <property type="entry name" value="ANKYRIN REPEAT DOMAIN-CONTAINING PROTEIN 39"/>
    <property type="match status" value="1"/>
</dbReference>
<dbReference type="InterPro" id="IPR002110">
    <property type="entry name" value="Ankyrin_rpt"/>
</dbReference>
<dbReference type="InterPro" id="IPR036770">
    <property type="entry name" value="Ankyrin_rpt-contain_sf"/>
</dbReference>
<protein>
    <recommendedName>
        <fullName evidence="6">Ankyrin repeat protein</fullName>
    </recommendedName>
</protein>
<evidence type="ECO:0000256" key="3">
    <source>
        <dbReference type="PROSITE-ProRule" id="PRU00023"/>
    </source>
</evidence>
<dbReference type="Pfam" id="PF12796">
    <property type="entry name" value="Ank_2"/>
    <property type="match status" value="1"/>
</dbReference>
<organism evidence="4 5">
    <name type="scientific">Fusarium xylarioides</name>
    <dbReference type="NCBI Taxonomy" id="221167"/>
    <lineage>
        <taxon>Eukaryota</taxon>
        <taxon>Fungi</taxon>
        <taxon>Dikarya</taxon>
        <taxon>Ascomycota</taxon>
        <taxon>Pezizomycotina</taxon>
        <taxon>Sordariomycetes</taxon>
        <taxon>Hypocreomycetidae</taxon>
        <taxon>Hypocreales</taxon>
        <taxon>Nectriaceae</taxon>
        <taxon>Fusarium</taxon>
        <taxon>Fusarium fujikuroi species complex</taxon>
    </lineage>
</organism>
<comment type="caution">
    <text evidence="4">The sequence shown here is derived from an EMBL/GenBank/DDBJ whole genome shotgun (WGS) entry which is preliminary data.</text>
</comment>
<keyword evidence="1" id="KW-0677">Repeat</keyword>
<dbReference type="Gene3D" id="1.25.40.20">
    <property type="entry name" value="Ankyrin repeat-containing domain"/>
    <property type="match status" value="1"/>
</dbReference>
<evidence type="ECO:0000256" key="2">
    <source>
        <dbReference type="ARBA" id="ARBA00023043"/>
    </source>
</evidence>
<proteinExistence type="predicted"/>
<dbReference type="PANTHER" id="PTHR24171">
    <property type="entry name" value="ANKYRIN REPEAT DOMAIN-CONTAINING PROTEIN 39-RELATED"/>
    <property type="match status" value="1"/>
</dbReference>
<evidence type="ECO:0000313" key="5">
    <source>
        <dbReference type="Proteomes" id="UP000750502"/>
    </source>
</evidence>
<dbReference type="PROSITE" id="PS50088">
    <property type="entry name" value="ANK_REPEAT"/>
    <property type="match status" value="1"/>
</dbReference>